<feature type="transmembrane region" description="Helical" evidence="6">
    <location>
        <begin position="270"/>
        <end position="292"/>
    </location>
</feature>
<evidence type="ECO:0000313" key="7">
    <source>
        <dbReference type="EMBL" id="KFB07995.1"/>
    </source>
</evidence>
<comment type="caution">
    <text evidence="7">The sequence shown here is derived from an EMBL/GenBank/DDBJ whole genome shotgun (WGS) entry which is preliminary data.</text>
</comment>
<accession>A0A084U4V9</accession>
<name>A0A084U4V9_MALIO</name>
<gene>
    <name evidence="7" type="ORF">P271_861</name>
</gene>
<evidence type="ECO:0000256" key="3">
    <source>
        <dbReference type="ARBA" id="ARBA00022692"/>
    </source>
</evidence>
<feature type="transmembrane region" description="Helical" evidence="6">
    <location>
        <begin position="36"/>
        <end position="58"/>
    </location>
</feature>
<dbReference type="PANTHER" id="PTHR37693">
    <property type="entry name" value="PHOSPHATIDYLGLYCEROL LYSYLTRANSFERASE"/>
    <property type="match status" value="1"/>
</dbReference>
<evidence type="ECO:0000256" key="5">
    <source>
        <dbReference type="ARBA" id="ARBA00023136"/>
    </source>
</evidence>
<dbReference type="Pfam" id="PF03706">
    <property type="entry name" value="LPG_synthase_TM"/>
    <property type="match status" value="1"/>
</dbReference>
<evidence type="ECO:0000256" key="1">
    <source>
        <dbReference type="ARBA" id="ARBA00004651"/>
    </source>
</evidence>
<dbReference type="EMBL" id="AWQU01000027">
    <property type="protein sequence ID" value="KFB07995.1"/>
    <property type="molecule type" value="Genomic_DNA"/>
</dbReference>
<dbReference type="GO" id="GO:0005886">
    <property type="term" value="C:plasma membrane"/>
    <property type="evidence" value="ECO:0007669"/>
    <property type="project" value="UniProtKB-SubCell"/>
</dbReference>
<keyword evidence="4 6" id="KW-1133">Transmembrane helix</keyword>
<comment type="subcellular location">
    <subcellularLocation>
        <location evidence="1">Cell membrane</location>
        <topology evidence="1">Multi-pass membrane protein</topology>
    </subcellularLocation>
</comment>
<keyword evidence="3 6" id="KW-0812">Transmembrane</keyword>
<dbReference type="RefSeq" id="WP_036451190.1">
    <property type="nucleotide sequence ID" value="NZ_AWQU01000027.1"/>
</dbReference>
<evidence type="ECO:0000256" key="6">
    <source>
        <dbReference type="SAM" id="Phobius"/>
    </source>
</evidence>
<organism evidence="7 8">
    <name type="scientific">Malacoplasma iowae DK-CPA</name>
    <dbReference type="NCBI Taxonomy" id="1394179"/>
    <lineage>
        <taxon>Bacteria</taxon>
        <taxon>Bacillati</taxon>
        <taxon>Mycoplasmatota</taxon>
        <taxon>Mycoplasmoidales</taxon>
        <taxon>Mycoplasmoidaceae</taxon>
        <taxon>Malacoplasma</taxon>
    </lineage>
</organism>
<dbReference type="PANTHER" id="PTHR37693:SF1">
    <property type="entry name" value="INTEGRAL MEMBRANE PROTEIN"/>
    <property type="match status" value="1"/>
</dbReference>
<feature type="transmembrane region" description="Helical" evidence="6">
    <location>
        <begin position="78"/>
        <end position="95"/>
    </location>
</feature>
<reference evidence="7 8" key="1">
    <citation type="journal article" date="2014" name="PLoS ONE">
        <title>Reduction of Hydrogen Peroxide Accumulation and Toxicity by a Catalase from Mycoplasma iowae.</title>
        <authorList>
            <person name="Pritchard R.E."/>
            <person name="Prassinos A.J."/>
            <person name="Osborne J.D."/>
            <person name="Raviv Z."/>
            <person name="Balish M.F."/>
        </authorList>
    </citation>
    <scope>NUCLEOTIDE SEQUENCE [LARGE SCALE GENOMIC DNA]</scope>
    <source>
        <strain evidence="7 8">DK-CPA</strain>
    </source>
</reference>
<feature type="transmembrane region" description="Helical" evidence="6">
    <location>
        <begin position="193"/>
        <end position="215"/>
    </location>
</feature>
<proteinExistence type="predicted"/>
<feature type="transmembrane region" description="Helical" evidence="6">
    <location>
        <begin position="115"/>
        <end position="133"/>
    </location>
</feature>
<protein>
    <submittedName>
        <fullName evidence="7">Uncharacterized protein</fullName>
    </submittedName>
</protein>
<keyword evidence="2" id="KW-1003">Cell membrane</keyword>
<keyword evidence="8" id="KW-1185">Reference proteome</keyword>
<dbReference type="AlphaFoldDB" id="A0A084U4V9"/>
<evidence type="ECO:0000256" key="2">
    <source>
        <dbReference type="ARBA" id="ARBA00022475"/>
    </source>
</evidence>
<feature type="transmembrane region" description="Helical" evidence="6">
    <location>
        <begin position="369"/>
        <end position="390"/>
    </location>
</feature>
<dbReference type="InterPro" id="IPR022791">
    <property type="entry name" value="L-PG_synthase/AglD"/>
</dbReference>
<evidence type="ECO:0000256" key="4">
    <source>
        <dbReference type="ARBA" id="ARBA00022989"/>
    </source>
</evidence>
<keyword evidence="5 6" id="KW-0472">Membrane</keyword>
<evidence type="ECO:0000313" key="8">
    <source>
        <dbReference type="Proteomes" id="UP000028523"/>
    </source>
</evidence>
<feature type="transmembrane region" description="Helical" evidence="6">
    <location>
        <begin position="153"/>
        <end position="173"/>
    </location>
</feature>
<sequence length="394" mass="45293">MDKSKMTTTNNTNEFKQETILKNSPNSKNFWNKKTIIGFVLGFSILVIVSVLVSVFFLGIDYSFIKDLVNKPINGTEIGFMFGMIITLLYMWIWNGYYCIVTAKQFGLKANFFEVFLFGIFSLFLNNITPFAFGSEAFKIYWLKKKGLTTREATLSVSSTTIFFSIAQILVTWPSFIYFATRYTDIVSNDGTYAFWLTFVGLLVDLSVCTVLFSLSFSKRVHVFISTIFNRFLKWMKKPYKPKEEIINDFQTNSWFRTAYINEMKKISHVSILLIATMIYACMIYLSMFFSFRTLGYDQPIFSAINLFNLSNVAVTANNFVPIPGGEGTIQVLMKKFINVWVNTSNNTGLTQQQIGTAIDESIFVWRSFLFYIPTIVGLLLCPVGIYVHFKKKK</sequence>
<dbReference type="Proteomes" id="UP000028523">
    <property type="component" value="Unassembled WGS sequence"/>
</dbReference>